<dbReference type="PANTHER" id="PTHR43272:SF33">
    <property type="entry name" value="AMP-BINDING DOMAIN-CONTAINING PROTEIN-RELATED"/>
    <property type="match status" value="1"/>
</dbReference>
<comment type="caution">
    <text evidence="5">The sequence shown here is derived from an EMBL/GenBank/DDBJ whole genome shotgun (WGS) entry which is preliminary data.</text>
</comment>
<dbReference type="AlphaFoldDB" id="J9GKP7"/>
<evidence type="ECO:0000259" key="4">
    <source>
        <dbReference type="Pfam" id="PF00501"/>
    </source>
</evidence>
<evidence type="ECO:0000256" key="1">
    <source>
        <dbReference type="ARBA" id="ARBA00022741"/>
    </source>
</evidence>
<gene>
    <name evidence="5" type="ORF">EVA_03959</name>
</gene>
<evidence type="ECO:0000256" key="3">
    <source>
        <dbReference type="ARBA" id="ARBA00024484"/>
    </source>
</evidence>
<evidence type="ECO:0000256" key="2">
    <source>
        <dbReference type="ARBA" id="ARBA00022840"/>
    </source>
</evidence>
<keyword evidence="1" id="KW-0547">Nucleotide-binding</keyword>
<proteinExistence type="predicted"/>
<dbReference type="InterPro" id="IPR042099">
    <property type="entry name" value="ANL_N_sf"/>
</dbReference>
<dbReference type="Gene3D" id="3.30.300.30">
    <property type="match status" value="1"/>
</dbReference>
<dbReference type="GO" id="GO:0004467">
    <property type="term" value="F:long-chain fatty acid-CoA ligase activity"/>
    <property type="evidence" value="ECO:0007669"/>
    <property type="project" value="UniProtKB-EC"/>
</dbReference>
<evidence type="ECO:0000313" key="5">
    <source>
        <dbReference type="EMBL" id="EJX07929.1"/>
    </source>
</evidence>
<accession>J9GKP7</accession>
<dbReference type="InterPro" id="IPR045851">
    <property type="entry name" value="AMP-bd_C_sf"/>
</dbReference>
<keyword evidence="2" id="KW-0067">ATP-binding</keyword>
<dbReference type="SUPFAM" id="SSF56801">
    <property type="entry name" value="Acetyl-CoA synthetase-like"/>
    <property type="match status" value="1"/>
</dbReference>
<comment type="catalytic activity">
    <reaction evidence="3">
        <text>a long-chain fatty acid + ATP + CoA = a long-chain fatty acyl-CoA + AMP + diphosphate</text>
        <dbReference type="Rhea" id="RHEA:15421"/>
        <dbReference type="ChEBI" id="CHEBI:30616"/>
        <dbReference type="ChEBI" id="CHEBI:33019"/>
        <dbReference type="ChEBI" id="CHEBI:57287"/>
        <dbReference type="ChEBI" id="CHEBI:57560"/>
        <dbReference type="ChEBI" id="CHEBI:83139"/>
        <dbReference type="ChEBI" id="CHEBI:456215"/>
        <dbReference type="EC" id="6.2.1.3"/>
    </reaction>
    <physiologicalReaction direction="left-to-right" evidence="3">
        <dbReference type="Rhea" id="RHEA:15422"/>
    </physiologicalReaction>
</comment>
<name>J9GKP7_9ZZZZ</name>
<dbReference type="Pfam" id="PF00501">
    <property type="entry name" value="AMP-binding"/>
    <property type="match status" value="1"/>
</dbReference>
<feature type="domain" description="AMP-dependent synthetase/ligase" evidence="4">
    <location>
        <begin position="43"/>
        <end position="440"/>
    </location>
</feature>
<dbReference type="Gene3D" id="3.40.50.12780">
    <property type="entry name" value="N-terminal domain of ligase-like"/>
    <property type="match status" value="1"/>
</dbReference>
<dbReference type="GO" id="GO:0016020">
    <property type="term" value="C:membrane"/>
    <property type="evidence" value="ECO:0007669"/>
    <property type="project" value="TreeGrafter"/>
</dbReference>
<dbReference type="PROSITE" id="PS00455">
    <property type="entry name" value="AMP_BINDING"/>
    <property type="match status" value="1"/>
</dbReference>
<sequence length="584" mass="66539">MLKHCVYCLYLHSFLYFCTLERKMCNSGIQQMEKDRFIALIEKSITNNWEAEALTDYKGETLKFSDVARIIEKIHLAFERAGIRRGDNIAVCGRNSAHWATTFLAVITYGAVAVPILHEFKADQIHNLVNHSEARFLFVGNFVREEIDVDAMPTLEGIIDLTDFSFVALRTPNIPAEIDYLDQLFNARFAGGFGPYDIHYVSEASLETLAIINYTSGTTGCSKGVMLPYRSLLSNIRHCADKIGIRPGDAIVSMLPLGHVFGMTFDFLYGFISGAHLYFLTRMPTPQIIAESFPIIRPRVIACVPLVIEKIFRREILPLQEKRLYRYGSKLLFLKHIFNQQLRKKALEVFGGNFIEVIVGGAPFSEDIERFARSIRFPYTQAYGMTECGPIICHSHWKDIRMGSCGKVGRGMEVKVLSDDPHKIPGELVCRGDNLMLGYFKNEEATRQVIDKDGWLHTGDMAVIDKHGNVFIKGRCKNMLLTAAGQNIYPEEIESKLNSMPYVNESLVLLQRNRLIALVYPDMNMAEENGLTESELEKVFDTNRKELNKQLPAYAQIMKMQLHPVEFEKTAKKSIKRFLYQNHK</sequence>
<dbReference type="PANTHER" id="PTHR43272">
    <property type="entry name" value="LONG-CHAIN-FATTY-ACID--COA LIGASE"/>
    <property type="match status" value="1"/>
</dbReference>
<protein>
    <submittedName>
        <fullName evidence="5">Long-chain-fatty-acid--CoA ligase</fullName>
    </submittedName>
</protein>
<dbReference type="InterPro" id="IPR020845">
    <property type="entry name" value="AMP-binding_CS"/>
</dbReference>
<dbReference type="GO" id="GO:0005524">
    <property type="term" value="F:ATP binding"/>
    <property type="evidence" value="ECO:0007669"/>
    <property type="project" value="UniProtKB-KW"/>
</dbReference>
<dbReference type="InterPro" id="IPR000873">
    <property type="entry name" value="AMP-dep_synth/lig_dom"/>
</dbReference>
<reference evidence="5" key="1">
    <citation type="journal article" date="2012" name="PLoS ONE">
        <title>Gene sets for utilization of primary and secondary nutrition supplies in the distal gut of endangered iberian lynx.</title>
        <authorList>
            <person name="Alcaide M."/>
            <person name="Messina E."/>
            <person name="Richter M."/>
            <person name="Bargiela R."/>
            <person name="Peplies J."/>
            <person name="Huws S.A."/>
            <person name="Newbold C.J."/>
            <person name="Golyshin P.N."/>
            <person name="Simon M.A."/>
            <person name="Lopez G."/>
            <person name="Yakimov M.M."/>
            <person name="Ferrer M."/>
        </authorList>
    </citation>
    <scope>NUCLEOTIDE SEQUENCE</scope>
</reference>
<dbReference type="Pfam" id="PF23562">
    <property type="entry name" value="AMP-binding_C_3"/>
    <property type="match status" value="1"/>
</dbReference>
<keyword evidence="5" id="KW-0436">Ligase</keyword>
<dbReference type="EMBL" id="AMCI01000756">
    <property type="protein sequence ID" value="EJX07929.1"/>
    <property type="molecule type" value="Genomic_DNA"/>
</dbReference>
<organism evidence="5">
    <name type="scientific">gut metagenome</name>
    <dbReference type="NCBI Taxonomy" id="749906"/>
    <lineage>
        <taxon>unclassified sequences</taxon>
        <taxon>metagenomes</taxon>
        <taxon>organismal metagenomes</taxon>
    </lineage>
</organism>